<dbReference type="EMBL" id="ABWN01000030">
    <property type="protein sequence ID" value="EFF68265.1"/>
    <property type="molecule type" value="Genomic_DNA"/>
</dbReference>
<dbReference type="eggNOG" id="ENOG502ZCAA">
    <property type="taxonomic scope" value="Bacteria"/>
</dbReference>
<dbReference type="AlphaFoldDB" id="D4S0B7"/>
<sequence length="325" mass="37839">MKGLSMEYNKFIELLKTELMKVCAEGVKLKIDTVRKNNDISYDVITLNRADECITPVIYIRQFYDNYCNGEDIGDIVQQIVNLDIENRNLPELDVSDIFDYYNVKDKVIIKLINRSQNEKMLKTLPFKEYLDFAVVFCILFEDNNNNRATSLVSNDLLDKWEITTEELFEQAMTNMKFICPVELKSMNETMVELLLNDDNVDDDTRSDILKHLEEDDTNYPMYVLTNTKKMYGAAAFLYEEELRSFAEKFGDFYIIPSSIHELILIPESISTSEQEMVDMVKEVNDNQVEPEEVLSYNVYKYYADTGCVGIINKIKNIPPSVLKY</sequence>
<reference evidence="1 2" key="1">
    <citation type="submission" date="2010-02" db="EMBL/GenBank/DDBJ databases">
        <authorList>
            <person name="Weinstock G."/>
            <person name="Sodergren E."/>
            <person name="Clifton S."/>
            <person name="Fulton L."/>
            <person name="Fulton B."/>
            <person name="Courtney L."/>
            <person name="Fronick C."/>
            <person name="Harrison M."/>
            <person name="Strong C."/>
            <person name="Farmer C."/>
            <person name="Delahaunty K."/>
            <person name="Markovic C."/>
            <person name="Hall O."/>
            <person name="Minx P."/>
            <person name="Tomlinson C."/>
            <person name="Mitreva M."/>
            <person name="Nelson J."/>
            <person name="Hou S."/>
            <person name="Wollam A."/>
            <person name="Pepin K.H."/>
            <person name="Johnson M."/>
            <person name="Bhonagiri V."/>
            <person name="Zhang X."/>
            <person name="Suruliraj S."/>
            <person name="Warren W."/>
            <person name="Chinwalla A."/>
            <person name="Mardis E.R."/>
            <person name="Wilson R.K."/>
        </authorList>
    </citation>
    <scope>NUCLEOTIDE SEQUENCE [LARGE SCALE GENOMIC DNA]</scope>
    <source>
        <strain evidence="1 2">DSM 2876</strain>
    </source>
</reference>
<evidence type="ECO:0000313" key="1">
    <source>
        <dbReference type="EMBL" id="EFF68265.1"/>
    </source>
</evidence>
<keyword evidence="2" id="KW-1185">Reference proteome</keyword>
<comment type="caution">
    <text evidence="1">The sequence shown here is derived from an EMBL/GenBank/DDBJ whole genome shotgun (WGS) entry which is preliminary data.</text>
</comment>
<dbReference type="RefSeq" id="WP_005603181.1">
    <property type="nucleotide sequence ID" value="NZ_GG663524.1"/>
</dbReference>
<dbReference type="HOGENOM" id="CLU_054014_0_0_9"/>
<protein>
    <submittedName>
        <fullName evidence="1">Uncharacterized protein</fullName>
    </submittedName>
</protein>
<name>D4S0B7_9FIRM</name>
<gene>
    <name evidence="1" type="ORF">BUTYVIB_01535</name>
</gene>
<dbReference type="GeneID" id="98918239"/>
<accession>D4S0B7</accession>
<evidence type="ECO:0000313" key="2">
    <source>
        <dbReference type="Proteomes" id="UP000006238"/>
    </source>
</evidence>
<proteinExistence type="predicted"/>
<organism evidence="1 2">
    <name type="scientific">Eshraghiella crossota DSM 2876</name>
    <dbReference type="NCBI Taxonomy" id="511680"/>
    <lineage>
        <taxon>Bacteria</taxon>
        <taxon>Bacillati</taxon>
        <taxon>Bacillota</taxon>
        <taxon>Clostridia</taxon>
        <taxon>Lachnospirales</taxon>
        <taxon>Lachnospiraceae</taxon>
        <taxon>Eshraghiella</taxon>
    </lineage>
</organism>
<dbReference type="InterPro" id="IPR043743">
    <property type="entry name" value="DUF5688"/>
</dbReference>
<dbReference type="STRING" id="45851.BHV86_10085"/>
<dbReference type="Pfam" id="PF18941">
    <property type="entry name" value="DUF5688"/>
    <property type="match status" value="1"/>
</dbReference>
<dbReference type="Proteomes" id="UP000006238">
    <property type="component" value="Unassembled WGS sequence"/>
</dbReference>